<sequence length="188" mass="20500">MKSLVAAALLAASAGGALAQTATFDMTPDAFKERLNRALRADGGDPIRSCQTARNVQTCTFGDRAFQQSVAAMKEMNLLNGRFNLRTRLLIETSGGKVAGIRLTGSREEMANMMAFVSLFMNALMTMDPRITADDTKREADTFGLMRGDAAPDIGRERVDIRPYAAITCLNQPSRISMRVQCDLTPRS</sequence>
<dbReference type="EMBL" id="JBHLVZ010000067">
    <property type="protein sequence ID" value="MFC0387592.1"/>
    <property type="molecule type" value="Genomic_DNA"/>
</dbReference>
<accession>A0ABV6IWA5</accession>
<evidence type="ECO:0000313" key="2">
    <source>
        <dbReference type="EMBL" id="MFC0387592.1"/>
    </source>
</evidence>
<feature type="signal peptide" evidence="1">
    <location>
        <begin position="1"/>
        <end position="19"/>
    </location>
</feature>
<keyword evidence="1" id="KW-0732">Signal</keyword>
<dbReference type="Proteomes" id="UP001589789">
    <property type="component" value="Unassembled WGS sequence"/>
</dbReference>
<name>A0ABV6IWA5_9PROT</name>
<reference evidence="2 3" key="1">
    <citation type="submission" date="2024-09" db="EMBL/GenBank/DDBJ databases">
        <authorList>
            <person name="Sun Q."/>
            <person name="Mori K."/>
        </authorList>
    </citation>
    <scope>NUCLEOTIDE SEQUENCE [LARGE SCALE GENOMIC DNA]</scope>
    <source>
        <strain evidence="2 3">CCM 7468</strain>
    </source>
</reference>
<feature type="chain" id="PRO_5045572730" evidence="1">
    <location>
        <begin position="20"/>
        <end position="188"/>
    </location>
</feature>
<evidence type="ECO:0000313" key="3">
    <source>
        <dbReference type="Proteomes" id="UP001589789"/>
    </source>
</evidence>
<gene>
    <name evidence="2" type="ORF">ACFFIC_18875</name>
</gene>
<protein>
    <submittedName>
        <fullName evidence="2">Uncharacterized protein</fullName>
    </submittedName>
</protein>
<organism evidence="2 3">
    <name type="scientific">Muricoccus vinaceus</name>
    <dbReference type="NCBI Taxonomy" id="424704"/>
    <lineage>
        <taxon>Bacteria</taxon>
        <taxon>Pseudomonadati</taxon>
        <taxon>Pseudomonadota</taxon>
        <taxon>Alphaproteobacteria</taxon>
        <taxon>Acetobacterales</taxon>
        <taxon>Roseomonadaceae</taxon>
        <taxon>Muricoccus</taxon>
    </lineage>
</organism>
<evidence type="ECO:0000256" key="1">
    <source>
        <dbReference type="SAM" id="SignalP"/>
    </source>
</evidence>
<keyword evidence="3" id="KW-1185">Reference proteome</keyword>
<proteinExistence type="predicted"/>
<comment type="caution">
    <text evidence="2">The sequence shown here is derived from an EMBL/GenBank/DDBJ whole genome shotgun (WGS) entry which is preliminary data.</text>
</comment>